<name>A0A5A7Q634_STRAF</name>
<accession>A0A5A7Q634</accession>
<organism evidence="2 3">
    <name type="scientific">Striga asiatica</name>
    <name type="common">Asiatic witchweed</name>
    <name type="synonym">Buchnera asiatica</name>
    <dbReference type="NCBI Taxonomy" id="4170"/>
    <lineage>
        <taxon>Eukaryota</taxon>
        <taxon>Viridiplantae</taxon>
        <taxon>Streptophyta</taxon>
        <taxon>Embryophyta</taxon>
        <taxon>Tracheophyta</taxon>
        <taxon>Spermatophyta</taxon>
        <taxon>Magnoliopsida</taxon>
        <taxon>eudicotyledons</taxon>
        <taxon>Gunneridae</taxon>
        <taxon>Pentapetalae</taxon>
        <taxon>asterids</taxon>
        <taxon>lamiids</taxon>
        <taxon>Lamiales</taxon>
        <taxon>Orobanchaceae</taxon>
        <taxon>Buchnereae</taxon>
        <taxon>Striga</taxon>
    </lineage>
</organism>
<evidence type="ECO:0000256" key="1">
    <source>
        <dbReference type="SAM" id="Phobius"/>
    </source>
</evidence>
<keyword evidence="1" id="KW-1133">Transmembrane helix</keyword>
<dbReference type="AlphaFoldDB" id="A0A5A7Q634"/>
<keyword evidence="1" id="KW-0472">Membrane</keyword>
<keyword evidence="3" id="KW-1185">Reference proteome</keyword>
<evidence type="ECO:0000313" key="3">
    <source>
        <dbReference type="Proteomes" id="UP000325081"/>
    </source>
</evidence>
<keyword evidence="1" id="KW-0812">Transmembrane</keyword>
<comment type="caution">
    <text evidence="2">The sequence shown here is derived from an EMBL/GenBank/DDBJ whole genome shotgun (WGS) entry which is preliminary data.</text>
</comment>
<evidence type="ECO:0000313" key="2">
    <source>
        <dbReference type="EMBL" id="GER40703.1"/>
    </source>
</evidence>
<sequence length="364" mass="41567">MKRTTASRLGTGEVRLLTGGYSDKSCPGKSIAVGDDPLENPLLLLTISRAFLNYQFPDVAKDNPHFFLAQAGACRTGASRSKEIPRKVLVIRKAKEERHDLDRKDVLREDSTRARKRMRLTRKKQTIFNNAARCSRDTVRCLSNFDRYERAEGMTMYMLTKTITLGRNWNIMVTTQLELWSQVSHIWALSIASALIILAELLMALITARGELKNKSIKRRHVLTRTLRNFRENFEDPKWFQYMSLANGARSTFHWFLCSCNSIREKNLPIRLHPLPVLPCKLPSPSPDRPSTLAASSVFPHPRNLVRVKLCTTNPSSFSRENETDPKTLHPVLHLRYPRSHLPIPLIQFSQPSLRYSPALSPAP</sequence>
<proteinExistence type="predicted"/>
<gene>
    <name evidence="2" type="ORF">STAS_17384</name>
</gene>
<reference evidence="3" key="1">
    <citation type="journal article" date="2019" name="Curr. Biol.">
        <title>Genome Sequence of Striga asiatica Provides Insight into the Evolution of Plant Parasitism.</title>
        <authorList>
            <person name="Yoshida S."/>
            <person name="Kim S."/>
            <person name="Wafula E.K."/>
            <person name="Tanskanen J."/>
            <person name="Kim Y.M."/>
            <person name="Honaas L."/>
            <person name="Yang Z."/>
            <person name="Spallek T."/>
            <person name="Conn C.E."/>
            <person name="Ichihashi Y."/>
            <person name="Cheong K."/>
            <person name="Cui S."/>
            <person name="Der J.P."/>
            <person name="Gundlach H."/>
            <person name="Jiao Y."/>
            <person name="Hori C."/>
            <person name="Ishida J.K."/>
            <person name="Kasahara H."/>
            <person name="Kiba T."/>
            <person name="Kim M.S."/>
            <person name="Koo N."/>
            <person name="Laohavisit A."/>
            <person name="Lee Y.H."/>
            <person name="Lumba S."/>
            <person name="McCourt P."/>
            <person name="Mortimer J.C."/>
            <person name="Mutuku J.M."/>
            <person name="Nomura T."/>
            <person name="Sasaki-Sekimoto Y."/>
            <person name="Seto Y."/>
            <person name="Wang Y."/>
            <person name="Wakatake T."/>
            <person name="Sakakibara H."/>
            <person name="Demura T."/>
            <person name="Yamaguchi S."/>
            <person name="Yoneyama K."/>
            <person name="Manabe R.I."/>
            <person name="Nelson D.C."/>
            <person name="Schulman A.H."/>
            <person name="Timko M.P."/>
            <person name="dePamphilis C.W."/>
            <person name="Choi D."/>
            <person name="Shirasu K."/>
        </authorList>
    </citation>
    <scope>NUCLEOTIDE SEQUENCE [LARGE SCALE GENOMIC DNA]</scope>
    <source>
        <strain evidence="3">cv. UVA1</strain>
    </source>
</reference>
<protein>
    <submittedName>
        <fullName evidence="2">COP9 SigNalosome subunit 5</fullName>
    </submittedName>
</protein>
<dbReference type="Proteomes" id="UP000325081">
    <property type="component" value="Unassembled WGS sequence"/>
</dbReference>
<dbReference type="EMBL" id="BKCP01005960">
    <property type="protein sequence ID" value="GER40703.1"/>
    <property type="molecule type" value="Genomic_DNA"/>
</dbReference>
<feature type="transmembrane region" description="Helical" evidence="1">
    <location>
        <begin position="186"/>
        <end position="208"/>
    </location>
</feature>